<proteinExistence type="predicted"/>
<feature type="region of interest" description="Disordered" evidence="1">
    <location>
        <begin position="268"/>
        <end position="346"/>
    </location>
</feature>
<organism evidence="3 4">
    <name type="scientific">Candidatus Terrybacteria bacterium RIFCSPHIGHO2_02_41_19</name>
    <dbReference type="NCBI Taxonomy" id="1802364"/>
    <lineage>
        <taxon>Bacteria</taxon>
        <taxon>Candidatus Terryibacteriota</taxon>
    </lineage>
</organism>
<feature type="compositionally biased region" description="Polar residues" evidence="1">
    <location>
        <begin position="217"/>
        <end position="228"/>
    </location>
</feature>
<evidence type="ECO:0000256" key="1">
    <source>
        <dbReference type="SAM" id="MobiDB-lite"/>
    </source>
</evidence>
<dbReference type="SUPFAM" id="SSF49363">
    <property type="entry name" value="Purple acid phosphatase, N-terminal domain"/>
    <property type="match status" value="1"/>
</dbReference>
<dbReference type="GO" id="GO:0046872">
    <property type="term" value="F:metal ion binding"/>
    <property type="evidence" value="ECO:0007669"/>
    <property type="project" value="InterPro"/>
</dbReference>
<protein>
    <recommendedName>
        <fullName evidence="2">Fibronectin type-III domain-containing protein</fullName>
    </recommendedName>
</protein>
<dbReference type="InterPro" id="IPR008963">
    <property type="entry name" value="Purple_acid_Pase-like_N"/>
</dbReference>
<dbReference type="PROSITE" id="PS50853">
    <property type="entry name" value="FN3"/>
    <property type="match status" value="1"/>
</dbReference>
<dbReference type="InterPro" id="IPR003961">
    <property type="entry name" value="FN3_dom"/>
</dbReference>
<dbReference type="Pfam" id="PF18915">
    <property type="entry name" value="DUF5667"/>
    <property type="match status" value="1"/>
</dbReference>
<reference evidence="3 4" key="1">
    <citation type="journal article" date="2016" name="Nat. Commun.">
        <title>Thousands of microbial genomes shed light on interconnected biogeochemical processes in an aquifer system.</title>
        <authorList>
            <person name="Anantharaman K."/>
            <person name="Brown C.T."/>
            <person name="Hug L.A."/>
            <person name="Sharon I."/>
            <person name="Castelle C.J."/>
            <person name="Probst A.J."/>
            <person name="Thomas B.C."/>
            <person name="Singh A."/>
            <person name="Wilkins M.J."/>
            <person name="Karaoz U."/>
            <person name="Brodie E.L."/>
            <person name="Williams K.H."/>
            <person name="Hubbard S.S."/>
            <person name="Banfield J.F."/>
        </authorList>
    </citation>
    <scope>NUCLEOTIDE SEQUENCE [LARGE SCALE GENOMIC DNA]</scope>
</reference>
<gene>
    <name evidence="3" type="ORF">A2W59_02070</name>
</gene>
<name>A0A1G2PSA5_9BACT</name>
<evidence type="ECO:0000313" key="3">
    <source>
        <dbReference type="EMBL" id="OHA50472.1"/>
    </source>
</evidence>
<dbReference type="InterPro" id="IPR043725">
    <property type="entry name" value="DUF5667"/>
</dbReference>
<feature type="region of interest" description="Disordered" evidence="1">
    <location>
        <begin position="217"/>
        <end position="251"/>
    </location>
</feature>
<evidence type="ECO:0000313" key="4">
    <source>
        <dbReference type="Proteomes" id="UP000178646"/>
    </source>
</evidence>
<sequence length="833" mass="88721">MNNMKNKILRGANSLLAVLFLFTFVATPYFTFAATKGGAKPGDTFYVLDIFFEKADLAFTFNKEKRVQKIIANSEERLAEADDAAVEGKPDVMEKAMSGYQEGISLAIDEAKKINDKEKTKELLSGIGDSVSKHKDVLTAVYDSAPEASKESAEKAIAINTLEQEKVAEEIIAVQFDVAPTQTEEVIEKSQKEQEEKPVAQKQDDVNIGNKTTIIVSESASKQTQPNLEANKENITPKLASSASSKTAGGGWSIGVVTSGVRPVIPATPAIPATPTTNNTPAIPAIPATPASPNQSSSSVSLSSSSVSSVSSSSSASFSSSVSSSVGTSSSSSSVATSTSSQSSFSSISSSISSSNSSSSIGSSSSVSQDIAPPTISKVQTIDITEISANITWTTNESASGEVYYAPSSPITATSTVKIIGENNITSHNISLTGLSSSKTYFYVAVSKDVAGNIATSSEQSFTTLTPPSPVSSWSNNSLGISGEYQSTAWNGNGYGVVYGWNGKLYFLKLDSSGNKLGEPGIVATAPNYVFWTNIVWDGSKYGVAWSEANPHNIRFAILDIDGNVLSNIVVTAGTDNANTERPAILWTGSEYILIWSGGWPDNFNNPYVPTNIIYFSKIASDGQTVIINKKKSITSGDARAANGPIVSAYLNGSSIGVLWQDIRDSGDSNNPTLYFNVLDNNGDKLIENDIKVSGAGRVGSPQIFADGANYIVFWRESTATDVNANSMYVAKLDSAGNKTLANQNLNTKGDNEIRPSVTKTDNGYGITWTSYPEQKIYFKSINSSASIIIDNEFISTIYSSNDNAYIVWGNNKYGVVWRNVQNNQSQLYFGSK</sequence>
<dbReference type="Gene3D" id="2.60.40.380">
    <property type="entry name" value="Purple acid phosphatase-like, N-terminal"/>
    <property type="match status" value="1"/>
</dbReference>
<dbReference type="Proteomes" id="UP000178646">
    <property type="component" value="Unassembled WGS sequence"/>
</dbReference>
<evidence type="ECO:0000259" key="2">
    <source>
        <dbReference type="PROSITE" id="PS50853"/>
    </source>
</evidence>
<accession>A0A1G2PSA5</accession>
<dbReference type="EMBL" id="MHSU01000017">
    <property type="protein sequence ID" value="OHA50472.1"/>
    <property type="molecule type" value="Genomic_DNA"/>
</dbReference>
<dbReference type="AlphaFoldDB" id="A0A1G2PSA5"/>
<comment type="caution">
    <text evidence="3">The sequence shown here is derived from an EMBL/GenBank/DDBJ whole genome shotgun (WGS) entry which is preliminary data.</text>
</comment>
<dbReference type="GO" id="GO:0003993">
    <property type="term" value="F:acid phosphatase activity"/>
    <property type="evidence" value="ECO:0007669"/>
    <property type="project" value="InterPro"/>
</dbReference>
<feature type="domain" description="Fibronectin type-III" evidence="2">
    <location>
        <begin position="375"/>
        <end position="469"/>
    </location>
</feature>